<evidence type="ECO:0000313" key="3">
    <source>
        <dbReference type="EMBL" id="KAL2053141.1"/>
    </source>
</evidence>
<reference evidence="3 4" key="1">
    <citation type="submission" date="2024-09" db="EMBL/GenBank/DDBJ databases">
        <title>Rethinking Asexuality: The Enigmatic Case of Functional Sexual Genes in Lepraria (Stereocaulaceae).</title>
        <authorList>
            <person name="Doellman M."/>
            <person name="Sun Y."/>
            <person name="Barcenas-Pena A."/>
            <person name="Lumbsch H.T."/>
            <person name="Grewe F."/>
        </authorList>
    </citation>
    <scope>NUCLEOTIDE SEQUENCE [LARGE SCALE GENOMIC DNA]</scope>
    <source>
        <strain evidence="3 4">Grewe 0041</strain>
    </source>
</reference>
<feature type="region of interest" description="Disordered" evidence="1">
    <location>
        <begin position="52"/>
        <end position="102"/>
    </location>
</feature>
<dbReference type="Proteomes" id="UP001590951">
    <property type="component" value="Unassembled WGS sequence"/>
</dbReference>
<sequence>MSCLATKFLEDDSLGNPIVPTSGRCPESKTELQWVDLVEEMSLRARYEKKMVEPMKKPRERNAKVPKLSKAAAAAAAATSQAEVDDSEDTNDTDAKEDVDRGLLQMLRMTHCQTIGTSR</sequence>
<evidence type="ECO:0000259" key="2">
    <source>
        <dbReference type="Pfam" id="PF21202"/>
    </source>
</evidence>
<dbReference type="EMBL" id="JBHFEH010000022">
    <property type="protein sequence ID" value="KAL2053141.1"/>
    <property type="molecule type" value="Genomic_DNA"/>
</dbReference>
<keyword evidence="4" id="KW-1185">Reference proteome</keyword>
<evidence type="ECO:0000313" key="4">
    <source>
        <dbReference type="Proteomes" id="UP001590951"/>
    </source>
</evidence>
<feature type="compositionally biased region" description="Acidic residues" evidence="1">
    <location>
        <begin position="83"/>
        <end position="92"/>
    </location>
</feature>
<name>A0ABR4B5K8_9LECA</name>
<protein>
    <recommendedName>
        <fullName evidence="2">Structure-specific endonuclease subunit SLX1 C-terminal domain-containing protein</fullName>
    </recommendedName>
</protein>
<dbReference type="InterPro" id="IPR013083">
    <property type="entry name" value="Znf_RING/FYVE/PHD"/>
</dbReference>
<dbReference type="InterPro" id="IPR048749">
    <property type="entry name" value="SLX1_C"/>
</dbReference>
<organism evidence="3 4">
    <name type="scientific">Lepraria finkii</name>
    <dbReference type="NCBI Taxonomy" id="1340010"/>
    <lineage>
        <taxon>Eukaryota</taxon>
        <taxon>Fungi</taxon>
        <taxon>Dikarya</taxon>
        <taxon>Ascomycota</taxon>
        <taxon>Pezizomycotina</taxon>
        <taxon>Lecanoromycetes</taxon>
        <taxon>OSLEUM clade</taxon>
        <taxon>Lecanoromycetidae</taxon>
        <taxon>Lecanorales</taxon>
        <taxon>Lecanorineae</taxon>
        <taxon>Stereocaulaceae</taxon>
        <taxon>Lepraria</taxon>
    </lineage>
</organism>
<accession>A0ABR4B5K8</accession>
<feature type="compositionally biased region" description="Basic and acidic residues" evidence="1">
    <location>
        <begin position="52"/>
        <end position="63"/>
    </location>
</feature>
<comment type="caution">
    <text evidence="3">The sequence shown here is derived from an EMBL/GenBank/DDBJ whole genome shotgun (WGS) entry which is preliminary data.</text>
</comment>
<dbReference type="Gene3D" id="3.30.40.10">
    <property type="entry name" value="Zinc/RING finger domain, C3HC4 (zinc finger)"/>
    <property type="match status" value="1"/>
</dbReference>
<gene>
    <name evidence="3" type="ORF">ABVK25_006465</name>
</gene>
<proteinExistence type="predicted"/>
<dbReference type="Pfam" id="PF21202">
    <property type="entry name" value="SLX1_C"/>
    <property type="match status" value="1"/>
</dbReference>
<evidence type="ECO:0000256" key="1">
    <source>
        <dbReference type="SAM" id="MobiDB-lite"/>
    </source>
</evidence>
<feature type="domain" description="Structure-specific endonuclease subunit SLX1 C-terminal" evidence="2">
    <location>
        <begin position="1"/>
        <end position="38"/>
    </location>
</feature>